<keyword evidence="2" id="KW-1133">Transmembrane helix</keyword>
<dbReference type="OrthoDB" id="4966877at2"/>
<dbReference type="AlphaFoldDB" id="A0A3D9LEC4"/>
<keyword evidence="2" id="KW-0812">Transmembrane</keyword>
<name>A0A3D9LEC4_9MICC</name>
<evidence type="ECO:0000313" key="3">
    <source>
        <dbReference type="EMBL" id="REE04575.1"/>
    </source>
</evidence>
<dbReference type="EMBL" id="QREH01000001">
    <property type="protein sequence ID" value="REE04575.1"/>
    <property type="molecule type" value="Genomic_DNA"/>
</dbReference>
<dbReference type="Proteomes" id="UP000256727">
    <property type="component" value="Unassembled WGS sequence"/>
</dbReference>
<gene>
    <name evidence="3" type="ORF">C8E99_2413</name>
</gene>
<evidence type="ECO:0000256" key="2">
    <source>
        <dbReference type="SAM" id="Phobius"/>
    </source>
</evidence>
<feature type="transmembrane region" description="Helical" evidence="2">
    <location>
        <begin position="186"/>
        <end position="206"/>
    </location>
</feature>
<proteinExistence type="predicted"/>
<evidence type="ECO:0000313" key="4">
    <source>
        <dbReference type="Proteomes" id="UP000256727"/>
    </source>
</evidence>
<keyword evidence="4" id="KW-1185">Reference proteome</keyword>
<feature type="region of interest" description="Disordered" evidence="1">
    <location>
        <begin position="211"/>
        <end position="293"/>
    </location>
</feature>
<protein>
    <submittedName>
        <fullName evidence="3">Uncharacterized protein</fullName>
    </submittedName>
</protein>
<keyword evidence="2" id="KW-0472">Membrane</keyword>
<feature type="compositionally biased region" description="Low complexity" evidence="1">
    <location>
        <begin position="252"/>
        <end position="275"/>
    </location>
</feature>
<evidence type="ECO:0000256" key="1">
    <source>
        <dbReference type="SAM" id="MobiDB-lite"/>
    </source>
</evidence>
<reference evidence="3 4" key="1">
    <citation type="submission" date="2018-07" db="EMBL/GenBank/DDBJ databases">
        <title>Sequencing the genomes of 1000 actinobacteria strains.</title>
        <authorList>
            <person name="Klenk H.-P."/>
        </authorList>
    </citation>
    <scope>NUCLEOTIDE SEQUENCE [LARGE SCALE GENOMIC DNA]</scope>
    <source>
        <strain evidence="3 4">DSM 14442</strain>
    </source>
</reference>
<accession>A0A3D9LEC4</accession>
<sequence length="293" mass="29815">MSKKTTVPSIEDRFNAGMDHAAHWAAPKVEAALAWAERGLGEGKVQGKAAGEKTSQQVSEAVEKLSPQVRASLAQASAALAGAVDKVSPQVQAQLDRLAPAFEGARNKVEGEYVPAASAHLATVAGQASKAAHGVKVSPAVERALVNITGDKKAVKKLKKAAEEYARTAEKQLKKQAKKQNKGGKGWIVAGIVVAAGVAAVAVWQLTKPVEDPWKTPAPSPLPKQDTPSVPAPSGADPDLTVKAPSVPGPTPAAGSAAASPAPSVAAGTATVDTVDATEEKVEGIIPAPKSAE</sequence>
<dbReference type="RefSeq" id="WP_115932480.1">
    <property type="nucleotide sequence ID" value="NZ_QREH01000001.1"/>
</dbReference>
<organism evidence="3 4">
    <name type="scientific">Citricoccus muralis</name>
    <dbReference type="NCBI Taxonomy" id="169134"/>
    <lineage>
        <taxon>Bacteria</taxon>
        <taxon>Bacillati</taxon>
        <taxon>Actinomycetota</taxon>
        <taxon>Actinomycetes</taxon>
        <taxon>Micrococcales</taxon>
        <taxon>Micrococcaceae</taxon>
        <taxon>Citricoccus</taxon>
    </lineage>
</organism>
<comment type="caution">
    <text evidence="3">The sequence shown here is derived from an EMBL/GenBank/DDBJ whole genome shotgun (WGS) entry which is preliminary data.</text>
</comment>